<dbReference type="InterPro" id="IPR027417">
    <property type="entry name" value="P-loop_NTPase"/>
</dbReference>
<dbReference type="InterPro" id="IPR001208">
    <property type="entry name" value="MCM_dom"/>
</dbReference>
<evidence type="ECO:0000313" key="16">
    <source>
        <dbReference type="Proteomes" id="UP001251528"/>
    </source>
</evidence>
<keyword evidence="9 12" id="KW-0131">Cell cycle</keyword>
<dbReference type="PANTHER" id="PTHR11630:SF26">
    <property type="entry name" value="DNA REPLICATION LICENSING FACTOR MCM7"/>
    <property type="match status" value="1"/>
</dbReference>
<comment type="subcellular location">
    <subcellularLocation>
        <location evidence="1 12">Nucleus</location>
    </subcellularLocation>
</comment>
<dbReference type="FunFam" id="2.20.28.10:FF:000004">
    <property type="entry name" value="DNA replication licensing factor MCM7"/>
    <property type="match status" value="1"/>
</dbReference>
<dbReference type="SMART" id="SM00382">
    <property type="entry name" value="AAA"/>
    <property type="match status" value="1"/>
</dbReference>
<proteinExistence type="inferred from homology"/>
<evidence type="ECO:0000256" key="2">
    <source>
        <dbReference type="ARBA" id="ARBA00022705"/>
    </source>
</evidence>
<dbReference type="InterPro" id="IPR008050">
    <property type="entry name" value="MCM7"/>
</dbReference>
<dbReference type="Pfam" id="PF00493">
    <property type="entry name" value="MCM"/>
    <property type="match status" value="1"/>
</dbReference>
<evidence type="ECO:0000256" key="12">
    <source>
        <dbReference type="RuleBase" id="RU365012"/>
    </source>
</evidence>
<dbReference type="SMART" id="SM00350">
    <property type="entry name" value="MCM"/>
    <property type="match status" value="1"/>
</dbReference>
<keyword evidence="6 11" id="KW-0067">ATP-binding</keyword>
<dbReference type="InterPro" id="IPR027925">
    <property type="entry name" value="MCM_N"/>
</dbReference>
<dbReference type="PROSITE" id="PS00847">
    <property type="entry name" value="MCM_1"/>
    <property type="match status" value="1"/>
</dbReference>
<evidence type="ECO:0000313" key="15">
    <source>
        <dbReference type="EMBL" id="KAK2612427.1"/>
    </source>
</evidence>
<evidence type="ECO:0000256" key="5">
    <source>
        <dbReference type="ARBA" id="ARBA00022806"/>
    </source>
</evidence>
<dbReference type="FunFam" id="3.40.50.300:FF:000288">
    <property type="entry name" value="DNA replication licensing factor MCM7"/>
    <property type="match status" value="1"/>
</dbReference>
<evidence type="ECO:0000256" key="9">
    <source>
        <dbReference type="ARBA" id="ARBA00023306"/>
    </source>
</evidence>
<dbReference type="GO" id="GO:0017116">
    <property type="term" value="F:single-stranded DNA helicase activity"/>
    <property type="evidence" value="ECO:0007669"/>
    <property type="project" value="TreeGrafter"/>
</dbReference>
<evidence type="ECO:0000259" key="14">
    <source>
        <dbReference type="PROSITE" id="PS50051"/>
    </source>
</evidence>
<comment type="catalytic activity">
    <reaction evidence="10">
        <text>ATP + H2O = ADP + phosphate + H(+)</text>
        <dbReference type="Rhea" id="RHEA:13065"/>
        <dbReference type="ChEBI" id="CHEBI:15377"/>
        <dbReference type="ChEBI" id="CHEBI:15378"/>
        <dbReference type="ChEBI" id="CHEBI:30616"/>
        <dbReference type="ChEBI" id="CHEBI:43474"/>
        <dbReference type="ChEBI" id="CHEBI:456216"/>
        <dbReference type="EC" id="3.6.4.12"/>
    </reaction>
    <physiologicalReaction direction="left-to-right" evidence="10">
        <dbReference type="Rhea" id="RHEA:13066"/>
    </physiologicalReaction>
</comment>
<dbReference type="InterPro" id="IPR003593">
    <property type="entry name" value="AAA+_ATPase"/>
</dbReference>
<dbReference type="InterPro" id="IPR012340">
    <property type="entry name" value="NA-bd_OB-fold"/>
</dbReference>
<dbReference type="InterPro" id="IPR031327">
    <property type="entry name" value="MCM"/>
</dbReference>
<dbReference type="Proteomes" id="UP001251528">
    <property type="component" value="Unassembled WGS sequence"/>
</dbReference>
<evidence type="ECO:0000256" key="11">
    <source>
        <dbReference type="RuleBase" id="RU004070"/>
    </source>
</evidence>
<dbReference type="PRINTS" id="PR01657">
    <property type="entry name" value="MCMFAMILY"/>
</dbReference>
<name>A0AAJ0D0H5_9HYPO</name>
<protein>
    <recommendedName>
        <fullName evidence="12">DNA replication licensing factor MCM7</fullName>
        <ecNumber evidence="12">3.6.4.12</ecNumber>
    </recommendedName>
</protein>
<evidence type="ECO:0000256" key="3">
    <source>
        <dbReference type="ARBA" id="ARBA00022741"/>
    </source>
</evidence>
<dbReference type="GO" id="GO:0016787">
    <property type="term" value="F:hydrolase activity"/>
    <property type="evidence" value="ECO:0007669"/>
    <property type="project" value="UniProtKB-KW"/>
</dbReference>
<dbReference type="GO" id="GO:0043596">
    <property type="term" value="C:nuclear replication fork"/>
    <property type="evidence" value="ECO:0007669"/>
    <property type="project" value="UniProtKB-ARBA"/>
</dbReference>
<dbReference type="InterPro" id="IPR018525">
    <property type="entry name" value="MCM_CS"/>
</dbReference>
<gene>
    <name evidence="15" type="primary">mcm7</name>
    <name evidence="12" type="synonym">MCM7</name>
    <name evidence="15" type="ORF">QQS21_001531</name>
</gene>
<comment type="function">
    <text evidence="12">Acts as component of the MCM2-7 complex (MCM complex) which is the replicative helicase essential for 'once per cell cycle' DNA replication initiation and elongation in eukaryotic cells. The active ATPase sites in the MCM2-7 ring are formed through the interaction surfaces of two neighboring subunits such that a critical structure of a conserved arginine finger motif is provided in trans relative to the ATP-binding site of the Walker A box of the adjacent subunit. The six ATPase active sites, however, are likely to contribute differentially to the complex helicase activity.</text>
</comment>
<keyword evidence="3 11" id="KW-0547">Nucleotide-binding</keyword>
<feature type="domain" description="MCM C-terminal AAA(+) ATPase" evidence="14">
    <location>
        <begin position="392"/>
        <end position="598"/>
    </location>
</feature>
<dbReference type="GO" id="GO:0031261">
    <property type="term" value="C:DNA replication preinitiation complex"/>
    <property type="evidence" value="ECO:0007669"/>
    <property type="project" value="UniProtKB-ARBA"/>
</dbReference>
<keyword evidence="2 12" id="KW-0235">DNA replication</keyword>
<keyword evidence="8 12" id="KW-0539">Nucleus</keyword>
<comment type="caution">
    <text evidence="15">The sequence shown here is derived from an EMBL/GenBank/DDBJ whole genome shotgun (WGS) entry which is preliminary data.</text>
</comment>
<reference evidence="15" key="1">
    <citation type="submission" date="2023-06" db="EMBL/GenBank/DDBJ databases">
        <title>Conoideocrella luteorostrata (Hypocreales: Clavicipitaceae), a potential biocontrol fungus for elongate hemlock scale in United States Christmas tree production areas.</title>
        <authorList>
            <person name="Barrett H."/>
            <person name="Lovett B."/>
            <person name="Macias A.M."/>
            <person name="Stajich J.E."/>
            <person name="Kasson M.T."/>
        </authorList>
    </citation>
    <scope>NUCLEOTIDE SEQUENCE</scope>
    <source>
        <strain evidence="15">ARSEF 14590</strain>
    </source>
</reference>
<dbReference type="AlphaFoldDB" id="A0AAJ0D0H5"/>
<dbReference type="Gene3D" id="2.40.50.140">
    <property type="entry name" value="Nucleic acid-binding proteins"/>
    <property type="match status" value="1"/>
</dbReference>
<dbReference type="Gene3D" id="3.40.50.300">
    <property type="entry name" value="P-loop containing nucleotide triphosphate hydrolases"/>
    <property type="match status" value="1"/>
</dbReference>
<keyword evidence="4 12" id="KW-0378">Hydrolase</keyword>
<evidence type="ECO:0000256" key="4">
    <source>
        <dbReference type="ARBA" id="ARBA00022801"/>
    </source>
</evidence>
<dbReference type="GO" id="GO:0006271">
    <property type="term" value="P:DNA strand elongation involved in DNA replication"/>
    <property type="evidence" value="ECO:0007669"/>
    <property type="project" value="TreeGrafter"/>
</dbReference>
<evidence type="ECO:0000256" key="8">
    <source>
        <dbReference type="ARBA" id="ARBA00023242"/>
    </source>
</evidence>
<dbReference type="SUPFAM" id="SSF52540">
    <property type="entry name" value="P-loop containing nucleoside triphosphate hydrolases"/>
    <property type="match status" value="1"/>
</dbReference>
<dbReference type="GO" id="GO:0005656">
    <property type="term" value="C:nuclear pre-replicative complex"/>
    <property type="evidence" value="ECO:0007669"/>
    <property type="project" value="UniProtKB-ARBA"/>
</dbReference>
<evidence type="ECO:0000256" key="6">
    <source>
        <dbReference type="ARBA" id="ARBA00022840"/>
    </source>
</evidence>
<keyword evidence="7 11" id="KW-0238">DNA-binding</keyword>
<comment type="similarity">
    <text evidence="11">Belongs to the MCM family.</text>
</comment>
<evidence type="ECO:0000256" key="13">
    <source>
        <dbReference type="SAM" id="MobiDB-lite"/>
    </source>
</evidence>
<dbReference type="PROSITE" id="PS50051">
    <property type="entry name" value="MCM_2"/>
    <property type="match status" value="1"/>
</dbReference>
<dbReference type="PRINTS" id="PR01663">
    <property type="entry name" value="MCMPROTEIN7"/>
</dbReference>
<accession>A0AAJ0D0H5</accession>
<keyword evidence="5 12" id="KW-0347">Helicase</keyword>
<dbReference type="CDD" id="cd17758">
    <property type="entry name" value="MCM7"/>
    <property type="match status" value="1"/>
</dbReference>
<dbReference type="PANTHER" id="PTHR11630">
    <property type="entry name" value="DNA REPLICATION LICENSING FACTOR MCM FAMILY MEMBER"/>
    <property type="match status" value="1"/>
</dbReference>
<dbReference type="Pfam" id="PF17207">
    <property type="entry name" value="MCM_OB"/>
    <property type="match status" value="1"/>
</dbReference>
<dbReference type="GO" id="GO:0006270">
    <property type="term" value="P:DNA replication initiation"/>
    <property type="evidence" value="ECO:0007669"/>
    <property type="project" value="InterPro"/>
</dbReference>
<dbReference type="GO" id="GO:0003697">
    <property type="term" value="F:single-stranded DNA binding"/>
    <property type="evidence" value="ECO:0007669"/>
    <property type="project" value="TreeGrafter"/>
</dbReference>
<evidence type="ECO:0000256" key="10">
    <source>
        <dbReference type="ARBA" id="ARBA00048432"/>
    </source>
</evidence>
<dbReference type="Gene3D" id="2.20.28.10">
    <property type="match status" value="1"/>
</dbReference>
<dbReference type="GO" id="GO:0042555">
    <property type="term" value="C:MCM complex"/>
    <property type="evidence" value="ECO:0007669"/>
    <property type="project" value="InterPro"/>
</dbReference>
<sequence length="811" mass="90570">MALREFKAPVNYEAQQNGFEEFLKDFKTSPEHTITTAMGDITIDEDDLSDEYDFMDEDEESSSRRRNGKERQKTSQHKYKDLLQKLADRSIDEITIDLDDLAAWEGQNDEEQLMLADSVELNTKHYVEIVSKAVDNVMPQPSTDVSFKDDVLDVLMARRQARNRELQEAAERDPTVEEDKFPAELIRRYTLVFKPRSGTTDNPAKALAVRQVRGEHLGSLITVRAIATRVSDVKPIVQVSAYTCDRCGCEIFQPVSDRQYGPLTVCPSSDCDRNQSKGQLNPSTRASKFLPFQEVKVQEMAEQVPIGQIPRSLTVLCYGSLVRKINPGDVVDISGIFLPTPYTGFKAMRAGLLTDTYLEAHHIHQHKKAYSEMIVDPRLVRRIDKYRQTGQVYELLAKSIAPEIYGHLDVKKALLLLLIGGVNKEVGDGMKIRGDINICLMGDPGVAKSQLLKYISKVAPRGVYTSGRGSSGVGLTAAVMRDPVTDEMVLEGGALVLADNGICCIDEFDKMDDTDRTAIHEVMEQQTISISKAGISTTLNARTSILAAANPIYGRYNPRISPVENINLPAALLSRFDVLFLLLDTPSRESDEQLAKHVAFVHMNSRHPDIGTDNVVFTPHEVRSYVAQARTYRPVVPESVSDYMIKTYVRLRELQQRAEKKGKQFTHTTPRTLLGVVRLAQALARLRFSNQVTQDDVDEALRLIEASKESLNAETSSGRRGLNASSRIYNLVKALADSGACRAEEADDDNLGVELSMRKVRERVIAKGYTEDQWLNALEEYTTLDVWQTAGNGARLIFVTAGNDEEDGVDD</sequence>
<evidence type="ECO:0000256" key="1">
    <source>
        <dbReference type="ARBA" id="ARBA00004123"/>
    </source>
</evidence>
<dbReference type="Pfam" id="PF24901">
    <property type="entry name" value="WHD_MCM7"/>
    <property type="match status" value="1"/>
</dbReference>
<dbReference type="InterPro" id="IPR033762">
    <property type="entry name" value="MCM_OB"/>
</dbReference>
<keyword evidence="16" id="KW-1185">Reference proteome</keyword>
<dbReference type="EC" id="3.6.4.12" evidence="12"/>
<organism evidence="15 16">
    <name type="scientific">Conoideocrella luteorostrata</name>
    <dbReference type="NCBI Taxonomy" id="1105319"/>
    <lineage>
        <taxon>Eukaryota</taxon>
        <taxon>Fungi</taxon>
        <taxon>Dikarya</taxon>
        <taxon>Ascomycota</taxon>
        <taxon>Pezizomycotina</taxon>
        <taxon>Sordariomycetes</taxon>
        <taxon>Hypocreomycetidae</taxon>
        <taxon>Hypocreales</taxon>
        <taxon>Clavicipitaceae</taxon>
        <taxon>Conoideocrella</taxon>
    </lineage>
</organism>
<dbReference type="GO" id="GO:0005524">
    <property type="term" value="F:ATP binding"/>
    <property type="evidence" value="ECO:0007669"/>
    <property type="project" value="UniProtKB-KW"/>
</dbReference>
<evidence type="ECO:0000256" key="7">
    <source>
        <dbReference type="ARBA" id="ARBA00023125"/>
    </source>
</evidence>
<dbReference type="GO" id="GO:0097373">
    <property type="term" value="C:MCM core complex"/>
    <property type="evidence" value="ECO:0007669"/>
    <property type="project" value="UniProtKB-ARBA"/>
</dbReference>
<feature type="region of interest" description="Disordered" evidence="13">
    <location>
        <begin position="56"/>
        <end position="77"/>
    </location>
</feature>
<dbReference type="Pfam" id="PF17855">
    <property type="entry name" value="MCM_lid"/>
    <property type="match status" value="1"/>
</dbReference>
<dbReference type="Pfam" id="PF14551">
    <property type="entry name" value="MCM_N"/>
    <property type="match status" value="1"/>
</dbReference>
<dbReference type="EMBL" id="JASWJB010000016">
    <property type="protein sequence ID" value="KAK2612427.1"/>
    <property type="molecule type" value="Genomic_DNA"/>
</dbReference>
<dbReference type="InterPro" id="IPR041562">
    <property type="entry name" value="MCM_lid"/>
</dbReference>
<dbReference type="GO" id="GO:0000727">
    <property type="term" value="P:double-strand break repair via break-induced replication"/>
    <property type="evidence" value="ECO:0007669"/>
    <property type="project" value="TreeGrafter"/>
</dbReference>
<dbReference type="GO" id="GO:0006279">
    <property type="term" value="P:premeiotic DNA replication"/>
    <property type="evidence" value="ECO:0007669"/>
    <property type="project" value="UniProtKB-ARBA"/>
</dbReference>
<dbReference type="SUPFAM" id="SSF50249">
    <property type="entry name" value="Nucleic acid-binding proteins"/>
    <property type="match status" value="1"/>
</dbReference>